<feature type="compositionally biased region" description="Acidic residues" evidence="1">
    <location>
        <begin position="97"/>
        <end position="114"/>
    </location>
</feature>
<feature type="region of interest" description="Disordered" evidence="1">
    <location>
        <begin position="36"/>
        <end position="56"/>
    </location>
</feature>
<gene>
    <name evidence="2" type="ORF">K504DRAFT_463939</name>
</gene>
<sequence length="228" mass="25449">MTSPRLPPTTIPFSDGDVSSLLWDGDAATARARELARLATPAPPAKTDTDADADADTKAMLPVKSVAEQIAEAKQRAKDVALAGGMGRMPMLGEKTEAEEEMQEMEEEMEDMAMDLERPYYDSEDDDDYDSEDNLPEDDDDVMVSEYSDGSLDPEEEVWAKYDDEDESWGKWADVDAMEKQMSDADRVDDGDLAVRWAAALDKLKATKGKRPWYRKGVVEQDVDMMDE</sequence>
<evidence type="ECO:0000313" key="3">
    <source>
        <dbReference type="Proteomes" id="UP000799428"/>
    </source>
</evidence>
<dbReference type="AlphaFoldDB" id="A0A6G1JQU9"/>
<accession>A0A6G1JQU9</accession>
<evidence type="ECO:0000256" key="1">
    <source>
        <dbReference type="SAM" id="MobiDB-lite"/>
    </source>
</evidence>
<dbReference type="EMBL" id="MU005791">
    <property type="protein sequence ID" value="KAF2702918.1"/>
    <property type="molecule type" value="Genomic_DNA"/>
</dbReference>
<name>A0A6G1JQU9_9PLEO</name>
<feature type="region of interest" description="Disordered" evidence="1">
    <location>
        <begin position="85"/>
        <end position="156"/>
    </location>
</feature>
<dbReference type="Proteomes" id="UP000799428">
    <property type="component" value="Unassembled WGS sequence"/>
</dbReference>
<organism evidence="2 3">
    <name type="scientific">Pleomassaria siparia CBS 279.74</name>
    <dbReference type="NCBI Taxonomy" id="1314801"/>
    <lineage>
        <taxon>Eukaryota</taxon>
        <taxon>Fungi</taxon>
        <taxon>Dikarya</taxon>
        <taxon>Ascomycota</taxon>
        <taxon>Pezizomycotina</taxon>
        <taxon>Dothideomycetes</taxon>
        <taxon>Pleosporomycetidae</taxon>
        <taxon>Pleosporales</taxon>
        <taxon>Pleomassariaceae</taxon>
        <taxon>Pleomassaria</taxon>
    </lineage>
</organism>
<proteinExistence type="predicted"/>
<evidence type="ECO:0000313" key="2">
    <source>
        <dbReference type="EMBL" id="KAF2702918.1"/>
    </source>
</evidence>
<protein>
    <submittedName>
        <fullName evidence="2">Uncharacterized protein</fullName>
    </submittedName>
</protein>
<keyword evidence="3" id="KW-1185">Reference proteome</keyword>
<feature type="compositionally biased region" description="Acidic residues" evidence="1">
    <location>
        <begin position="122"/>
        <end position="143"/>
    </location>
</feature>
<reference evidence="2" key="1">
    <citation type="journal article" date="2020" name="Stud. Mycol.">
        <title>101 Dothideomycetes genomes: a test case for predicting lifestyles and emergence of pathogens.</title>
        <authorList>
            <person name="Haridas S."/>
            <person name="Albert R."/>
            <person name="Binder M."/>
            <person name="Bloem J."/>
            <person name="Labutti K."/>
            <person name="Salamov A."/>
            <person name="Andreopoulos B."/>
            <person name="Baker S."/>
            <person name="Barry K."/>
            <person name="Bills G."/>
            <person name="Bluhm B."/>
            <person name="Cannon C."/>
            <person name="Castanera R."/>
            <person name="Culley D."/>
            <person name="Daum C."/>
            <person name="Ezra D."/>
            <person name="Gonzalez J."/>
            <person name="Henrissat B."/>
            <person name="Kuo A."/>
            <person name="Liang C."/>
            <person name="Lipzen A."/>
            <person name="Lutzoni F."/>
            <person name="Magnuson J."/>
            <person name="Mondo S."/>
            <person name="Nolan M."/>
            <person name="Ohm R."/>
            <person name="Pangilinan J."/>
            <person name="Park H.-J."/>
            <person name="Ramirez L."/>
            <person name="Alfaro M."/>
            <person name="Sun H."/>
            <person name="Tritt A."/>
            <person name="Yoshinaga Y."/>
            <person name="Zwiers L.-H."/>
            <person name="Turgeon B."/>
            <person name="Goodwin S."/>
            <person name="Spatafora J."/>
            <person name="Crous P."/>
            <person name="Grigoriev I."/>
        </authorList>
    </citation>
    <scope>NUCLEOTIDE SEQUENCE</scope>
    <source>
        <strain evidence="2">CBS 279.74</strain>
    </source>
</reference>